<comment type="caution">
    <text evidence="1">The sequence shown here is derived from an EMBL/GenBank/DDBJ whole genome shotgun (WGS) entry which is preliminary data.</text>
</comment>
<organism evidence="1 2">
    <name type="scientific">Flectobacillus longus</name>
    <dbReference type="NCBI Taxonomy" id="2984207"/>
    <lineage>
        <taxon>Bacteria</taxon>
        <taxon>Pseudomonadati</taxon>
        <taxon>Bacteroidota</taxon>
        <taxon>Cytophagia</taxon>
        <taxon>Cytophagales</taxon>
        <taxon>Flectobacillaceae</taxon>
        <taxon>Flectobacillus</taxon>
    </lineage>
</organism>
<proteinExistence type="predicted"/>
<dbReference type="RefSeq" id="WP_283368312.1">
    <property type="nucleotide sequence ID" value="NZ_JASHID010000001.1"/>
</dbReference>
<gene>
    <name evidence="1" type="ORF">QM480_01385</name>
</gene>
<dbReference type="Pfam" id="PF13376">
    <property type="entry name" value="OmdA"/>
    <property type="match status" value="1"/>
</dbReference>
<dbReference type="SUPFAM" id="SSF141694">
    <property type="entry name" value="AF2212/PG0164-like"/>
    <property type="match status" value="1"/>
</dbReference>
<protein>
    <submittedName>
        <fullName evidence="1">YdeI/OmpD-associated family protein</fullName>
    </submittedName>
</protein>
<keyword evidence="2" id="KW-1185">Reference proteome</keyword>
<accession>A0ABT6YHH1</accession>
<evidence type="ECO:0000313" key="1">
    <source>
        <dbReference type="EMBL" id="MDI9862960.1"/>
    </source>
</evidence>
<dbReference type="Proteomes" id="UP001236569">
    <property type="component" value="Unassembled WGS sequence"/>
</dbReference>
<sequence length="169" mass="19414">MLLINMKTICYSFQAELKIIGVNPYIDIPTQILGEIFVQAGKDKGPIPVCGKVNQQEFRQTLVKYAGEWRFYINTIMLKNSPKRIGEVIDIEITFDKESRVIAIHPDLLMALNSNSEAQQVFEKLSPSLQKEIIRYIANLKSEESRERNIARAIQFLLGNERFIGRDKP</sequence>
<reference evidence="1 2" key="1">
    <citation type="submission" date="2023-05" db="EMBL/GenBank/DDBJ databases">
        <title>Novel species of genus Flectobacillus isolated from stream in China.</title>
        <authorList>
            <person name="Lu H."/>
        </authorList>
    </citation>
    <scope>NUCLEOTIDE SEQUENCE [LARGE SCALE GENOMIC DNA]</scope>
    <source>
        <strain evidence="1 2">DC10W</strain>
    </source>
</reference>
<dbReference type="EMBL" id="JASHID010000001">
    <property type="protein sequence ID" value="MDI9862960.1"/>
    <property type="molecule type" value="Genomic_DNA"/>
</dbReference>
<dbReference type="InterPro" id="IPR037079">
    <property type="entry name" value="AF2212/PG0164-like_sf"/>
</dbReference>
<evidence type="ECO:0000313" key="2">
    <source>
        <dbReference type="Proteomes" id="UP001236569"/>
    </source>
</evidence>
<name>A0ABT6YHH1_9BACT</name>
<dbReference type="Gene3D" id="2.40.30.100">
    <property type="entry name" value="AF2212/PG0164-like"/>
    <property type="match status" value="1"/>
</dbReference>